<evidence type="ECO:0000259" key="5">
    <source>
        <dbReference type="PROSITE" id="PS50893"/>
    </source>
</evidence>
<dbReference type="GO" id="GO:0005524">
    <property type="term" value="F:ATP binding"/>
    <property type="evidence" value="ECO:0007669"/>
    <property type="project" value="UniProtKB-KW"/>
</dbReference>
<dbReference type="InterPro" id="IPR003439">
    <property type="entry name" value="ABC_transporter-like_ATP-bd"/>
</dbReference>
<dbReference type="Gene3D" id="3.40.50.300">
    <property type="entry name" value="P-loop containing nucleotide triphosphate hydrolases"/>
    <property type="match status" value="1"/>
</dbReference>
<organism evidence="6 7">
    <name type="scientific">Candidatus Marsarchaeota G1 archaeon BE_D</name>
    <dbReference type="NCBI Taxonomy" id="1978156"/>
    <lineage>
        <taxon>Archaea</taxon>
        <taxon>Candidatus Marsarchaeota</taxon>
        <taxon>Candidatus Marsarchaeota group 1</taxon>
    </lineage>
</organism>
<comment type="similarity">
    <text evidence="1">Belongs to the ABC transporter superfamily.</text>
</comment>
<evidence type="ECO:0000313" key="7">
    <source>
        <dbReference type="Proteomes" id="UP000240569"/>
    </source>
</evidence>
<evidence type="ECO:0000256" key="1">
    <source>
        <dbReference type="ARBA" id="ARBA00005417"/>
    </source>
</evidence>
<dbReference type="InterPro" id="IPR003593">
    <property type="entry name" value="AAA+_ATPase"/>
</dbReference>
<reference evidence="6 7" key="1">
    <citation type="submission" date="2017-04" db="EMBL/GenBank/DDBJ databases">
        <title>Novel microbial lineages endemic to geothermal iron-oxide mats fill important gaps in the evolutionary history of Archaea.</title>
        <authorList>
            <person name="Jay Z.J."/>
            <person name="Beam J.P."/>
            <person name="Dlakic M."/>
            <person name="Rusch D.B."/>
            <person name="Kozubal M.A."/>
            <person name="Inskeep W.P."/>
        </authorList>
    </citation>
    <scope>NUCLEOTIDE SEQUENCE [LARGE SCALE GENOMIC DNA]</scope>
    <source>
        <strain evidence="6">BE_D</strain>
    </source>
</reference>
<dbReference type="Proteomes" id="UP000240569">
    <property type="component" value="Unassembled WGS sequence"/>
</dbReference>
<comment type="caution">
    <text evidence="6">The sequence shown here is derived from an EMBL/GenBank/DDBJ whole genome shotgun (WGS) entry which is preliminary data.</text>
</comment>
<dbReference type="SMART" id="SM00382">
    <property type="entry name" value="AAA"/>
    <property type="match status" value="1"/>
</dbReference>
<evidence type="ECO:0000313" key="6">
    <source>
        <dbReference type="EMBL" id="PSN85920.1"/>
    </source>
</evidence>
<keyword evidence="3" id="KW-0547">Nucleotide-binding</keyword>
<dbReference type="CDD" id="cd03230">
    <property type="entry name" value="ABC_DR_subfamily_A"/>
    <property type="match status" value="1"/>
</dbReference>
<evidence type="ECO:0000256" key="3">
    <source>
        <dbReference type="ARBA" id="ARBA00022741"/>
    </source>
</evidence>
<keyword evidence="2" id="KW-0813">Transport</keyword>
<gene>
    <name evidence="6" type="ORF">B9Q02_04385</name>
</gene>
<dbReference type="Pfam" id="PF00005">
    <property type="entry name" value="ABC_tran"/>
    <property type="match status" value="1"/>
</dbReference>
<sequence length="236" mass="26040">MFCIEVENVSKSYGQKLALNSVSFRIPCGEKWCLLGPNGAGKTTTLKLLVGLLKPDSGIIRVGGYDPTSQEARALLGYLPEDATPYLTLSVRENLEYIGALRQVENLTHRVDEIIDYLGLNEFEKSKVGTLSRGNRQKLAIALAVLHRPKILLLDEPLNYLDIPTQERVVSLFRSMQDTTFLVSTHIMSIAQRLTNSAIVLVQGRVVWSGSIPELRAMGSEDEPIESVVARLMTGG</sequence>
<proteinExistence type="inferred from homology"/>
<protein>
    <submittedName>
        <fullName evidence="6">Multidrug ABC transporter ATP-binding protein</fullName>
    </submittedName>
</protein>
<evidence type="ECO:0000256" key="4">
    <source>
        <dbReference type="ARBA" id="ARBA00022840"/>
    </source>
</evidence>
<dbReference type="AlphaFoldDB" id="A0A2R6AHQ6"/>
<dbReference type="PANTHER" id="PTHR43335">
    <property type="entry name" value="ABC TRANSPORTER, ATP-BINDING PROTEIN"/>
    <property type="match status" value="1"/>
</dbReference>
<dbReference type="GO" id="GO:0016887">
    <property type="term" value="F:ATP hydrolysis activity"/>
    <property type="evidence" value="ECO:0007669"/>
    <property type="project" value="InterPro"/>
</dbReference>
<keyword evidence="4 6" id="KW-0067">ATP-binding</keyword>
<name>A0A2R6AHQ6_9ARCH</name>
<dbReference type="PROSITE" id="PS50893">
    <property type="entry name" value="ABC_TRANSPORTER_2"/>
    <property type="match status" value="1"/>
</dbReference>
<dbReference type="PANTHER" id="PTHR43335:SF11">
    <property type="entry name" value="ABC TRANSPORTER RELATED"/>
    <property type="match status" value="1"/>
</dbReference>
<dbReference type="EMBL" id="NEXD01000017">
    <property type="protein sequence ID" value="PSN85920.1"/>
    <property type="molecule type" value="Genomic_DNA"/>
</dbReference>
<evidence type="ECO:0000256" key="2">
    <source>
        <dbReference type="ARBA" id="ARBA00022448"/>
    </source>
</evidence>
<feature type="domain" description="ABC transporter" evidence="5">
    <location>
        <begin position="4"/>
        <end position="228"/>
    </location>
</feature>
<accession>A0A2R6AHQ6</accession>
<dbReference type="SUPFAM" id="SSF52540">
    <property type="entry name" value="P-loop containing nucleoside triphosphate hydrolases"/>
    <property type="match status" value="1"/>
</dbReference>
<dbReference type="InterPro" id="IPR027417">
    <property type="entry name" value="P-loop_NTPase"/>
</dbReference>